<organism evidence="1 2">
    <name type="scientific">Durusdinium trenchii</name>
    <dbReference type="NCBI Taxonomy" id="1381693"/>
    <lineage>
        <taxon>Eukaryota</taxon>
        <taxon>Sar</taxon>
        <taxon>Alveolata</taxon>
        <taxon>Dinophyceae</taxon>
        <taxon>Suessiales</taxon>
        <taxon>Symbiodiniaceae</taxon>
        <taxon>Durusdinium</taxon>
    </lineage>
</organism>
<dbReference type="EMBL" id="CAXAMN010007891">
    <property type="protein sequence ID" value="CAK9023314.1"/>
    <property type="molecule type" value="Genomic_DNA"/>
</dbReference>
<dbReference type="Proteomes" id="UP001642484">
    <property type="component" value="Unassembled WGS sequence"/>
</dbReference>
<name>A0ABP0K9T8_9DINO</name>
<accession>A0ABP0K9T8</accession>
<gene>
    <name evidence="1" type="ORF">CCMP2556_LOCUS15189</name>
</gene>
<reference evidence="1 2" key="1">
    <citation type="submission" date="2024-02" db="EMBL/GenBank/DDBJ databases">
        <authorList>
            <person name="Chen Y."/>
            <person name="Shah S."/>
            <person name="Dougan E. K."/>
            <person name="Thang M."/>
            <person name="Chan C."/>
        </authorList>
    </citation>
    <scope>NUCLEOTIDE SEQUENCE [LARGE SCALE GENOMIC DNA]</scope>
</reference>
<proteinExistence type="predicted"/>
<protein>
    <submittedName>
        <fullName evidence="1">Uncharacterized protein</fullName>
    </submittedName>
</protein>
<keyword evidence="2" id="KW-1185">Reference proteome</keyword>
<sequence>MARILAACARWKRRCDANAKWGHMLREVGGKLAEELDLLGLPEVVALAKDAAQLGEPQVRLASAIGHRVGVTEEEIALSSQDMIDLIGASGQLGGKLHMMTRALADRLEPRTAMLPNKSLVQLCSHLGALNMFPHRLAAALDTVLSQRDCGQFPVEDRLRLLQAFGRLRWRSPAVLSPLLESFSASVLDGLGVESLGGIIYELYRLDIWDENLANAVCSRLHKILVQNGVGHSHVDILSGKTAANLLLALSYFAVSEKELQRRLVQELLRSNKVPQEALYQLKTFEMAVRLGHTSVTLKDLGGLAARWLFSVRGASGIPEPRGESAFAEEVSNVAKNISWHHQAEVEVGPYLLDFAAVSRDGYEEPDGWDESKPGRSLARFCVAVEADGPSHFYRPHGRPWHWTSTSKLRHRLLSAMRVLALFSRARNKGSPVLMQSLEVQIIVQRTYGRFDYSHSARVSVQTYLPNASNASRPYNMRFASVR</sequence>
<evidence type="ECO:0000313" key="2">
    <source>
        <dbReference type="Proteomes" id="UP001642484"/>
    </source>
</evidence>
<comment type="caution">
    <text evidence="1">The sequence shown here is derived from an EMBL/GenBank/DDBJ whole genome shotgun (WGS) entry which is preliminary data.</text>
</comment>
<evidence type="ECO:0000313" key="1">
    <source>
        <dbReference type="EMBL" id="CAK9023314.1"/>
    </source>
</evidence>